<feature type="region of interest" description="Disordered" evidence="6">
    <location>
        <begin position="154"/>
        <end position="185"/>
    </location>
</feature>
<dbReference type="InterPro" id="IPR018240">
    <property type="entry name" value="Clathrin_mu_CS"/>
</dbReference>
<accession>A0A9P4SCN3</accession>
<dbReference type="InterPro" id="IPR036168">
    <property type="entry name" value="AP2_Mu_C_sf"/>
</dbReference>
<keyword evidence="3 5" id="KW-0653">Protein transport</keyword>
<dbReference type="CDD" id="cd14837">
    <property type="entry name" value="AP3_Mu_N"/>
    <property type="match status" value="1"/>
</dbReference>
<dbReference type="Gene3D" id="2.60.40.1170">
    <property type="entry name" value="Mu homology domain, subdomain B"/>
    <property type="match status" value="1"/>
</dbReference>
<dbReference type="AlphaFoldDB" id="A0A9P4SCN3"/>
<evidence type="ECO:0000256" key="1">
    <source>
        <dbReference type="ARBA" id="ARBA00004308"/>
    </source>
</evidence>
<dbReference type="GO" id="GO:0012505">
    <property type="term" value="C:endomembrane system"/>
    <property type="evidence" value="ECO:0007669"/>
    <property type="project" value="UniProtKB-SubCell"/>
</dbReference>
<dbReference type="InterPro" id="IPR050431">
    <property type="entry name" value="Adaptor_comp_med_subunit"/>
</dbReference>
<keyword evidence="2 5" id="KW-0813">Transport</keyword>
<protein>
    <submittedName>
        <fullName evidence="8">Clathrin adaptor, mu subunit</fullName>
    </submittedName>
</protein>
<dbReference type="GO" id="GO:0016192">
    <property type="term" value="P:vesicle-mediated transport"/>
    <property type="evidence" value="ECO:0007669"/>
    <property type="project" value="InterPro"/>
</dbReference>
<dbReference type="OrthoDB" id="870at2759"/>
<evidence type="ECO:0000256" key="3">
    <source>
        <dbReference type="ARBA" id="ARBA00022927"/>
    </source>
</evidence>
<dbReference type="SUPFAM" id="SSF64356">
    <property type="entry name" value="SNARE-like"/>
    <property type="match status" value="1"/>
</dbReference>
<dbReference type="PANTHER" id="PTHR10529">
    <property type="entry name" value="AP COMPLEX SUBUNIT MU"/>
    <property type="match status" value="1"/>
</dbReference>
<evidence type="ECO:0000256" key="4">
    <source>
        <dbReference type="ARBA" id="ARBA00023136"/>
    </source>
</evidence>
<dbReference type="InterPro" id="IPR011012">
    <property type="entry name" value="Longin-like_dom_sf"/>
</dbReference>
<comment type="caution">
    <text evidence="8">The sequence shown here is derived from an EMBL/GenBank/DDBJ whole genome shotgun (WGS) entry which is preliminary data.</text>
</comment>
<comment type="subcellular location">
    <subcellularLocation>
        <location evidence="1">Endomembrane system</location>
    </subcellularLocation>
</comment>
<dbReference type="PROSITE" id="PS00991">
    <property type="entry name" value="CLAT_ADAPTOR_M_2"/>
    <property type="match status" value="1"/>
</dbReference>
<feature type="compositionally biased region" description="Pro residues" evidence="6">
    <location>
        <begin position="175"/>
        <end position="185"/>
    </location>
</feature>
<evidence type="ECO:0000256" key="2">
    <source>
        <dbReference type="ARBA" id="ARBA00022448"/>
    </source>
</evidence>
<dbReference type="InterPro" id="IPR028565">
    <property type="entry name" value="MHD"/>
</dbReference>
<organism evidence="8 9">
    <name type="scientific">Patellaria atrata CBS 101060</name>
    <dbReference type="NCBI Taxonomy" id="1346257"/>
    <lineage>
        <taxon>Eukaryota</taxon>
        <taxon>Fungi</taxon>
        <taxon>Dikarya</taxon>
        <taxon>Ascomycota</taxon>
        <taxon>Pezizomycotina</taxon>
        <taxon>Dothideomycetes</taxon>
        <taxon>Dothideomycetes incertae sedis</taxon>
        <taxon>Patellariales</taxon>
        <taxon>Patellariaceae</taxon>
        <taxon>Patellaria</taxon>
    </lineage>
</organism>
<proteinExistence type="inferred from homology"/>
<evidence type="ECO:0000256" key="6">
    <source>
        <dbReference type="SAM" id="MobiDB-lite"/>
    </source>
</evidence>
<dbReference type="EMBL" id="MU006093">
    <property type="protein sequence ID" value="KAF2840246.1"/>
    <property type="molecule type" value="Genomic_DNA"/>
</dbReference>
<dbReference type="PIRSF" id="PIRSF005992">
    <property type="entry name" value="Clathrin_mu"/>
    <property type="match status" value="1"/>
</dbReference>
<dbReference type="Gene3D" id="3.30.450.60">
    <property type="match status" value="1"/>
</dbReference>
<keyword evidence="9" id="KW-1185">Reference proteome</keyword>
<keyword evidence="4" id="KW-0472">Membrane</keyword>
<evidence type="ECO:0000313" key="9">
    <source>
        <dbReference type="Proteomes" id="UP000799429"/>
    </source>
</evidence>
<dbReference type="InterPro" id="IPR001392">
    <property type="entry name" value="Clathrin_mu"/>
</dbReference>
<dbReference type="SUPFAM" id="SSF49447">
    <property type="entry name" value="Second domain of Mu2 adaptin subunit (ap50) of ap2 adaptor"/>
    <property type="match status" value="1"/>
</dbReference>
<dbReference type="Pfam" id="PF00928">
    <property type="entry name" value="Adap_comp_sub"/>
    <property type="match status" value="1"/>
</dbReference>
<evidence type="ECO:0000256" key="5">
    <source>
        <dbReference type="PIRNR" id="PIRNR005992"/>
    </source>
</evidence>
<evidence type="ECO:0000259" key="7">
    <source>
        <dbReference type="PROSITE" id="PS51072"/>
    </source>
</evidence>
<dbReference type="GO" id="GO:0030131">
    <property type="term" value="C:clathrin adaptor complex"/>
    <property type="evidence" value="ECO:0007669"/>
    <property type="project" value="UniProtKB-UniRule"/>
</dbReference>
<dbReference type="Proteomes" id="UP000799429">
    <property type="component" value="Unassembled WGS sequence"/>
</dbReference>
<dbReference type="PROSITE" id="PS51072">
    <property type="entry name" value="MHD"/>
    <property type="match status" value="1"/>
</dbReference>
<evidence type="ECO:0000313" key="8">
    <source>
        <dbReference type="EMBL" id="KAF2840246.1"/>
    </source>
</evidence>
<comment type="similarity">
    <text evidence="5">Belongs to the adaptor complexes medium subunit family.</text>
</comment>
<reference evidence="8" key="1">
    <citation type="journal article" date="2020" name="Stud. Mycol.">
        <title>101 Dothideomycetes genomes: a test case for predicting lifestyles and emergence of pathogens.</title>
        <authorList>
            <person name="Haridas S."/>
            <person name="Albert R."/>
            <person name="Binder M."/>
            <person name="Bloem J."/>
            <person name="Labutti K."/>
            <person name="Salamov A."/>
            <person name="Andreopoulos B."/>
            <person name="Baker S."/>
            <person name="Barry K."/>
            <person name="Bills G."/>
            <person name="Bluhm B."/>
            <person name="Cannon C."/>
            <person name="Castanera R."/>
            <person name="Culley D."/>
            <person name="Daum C."/>
            <person name="Ezra D."/>
            <person name="Gonzalez J."/>
            <person name="Henrissat B."/>
            <person name="Kuo A."/>
            <person name="Liang C."/>
            <person name="Lipzen A."/>
            <person name="Lutzoni F."/>
            <person name="Magnuson J."/>
            <person name="Mondo S."/>
            <person name="Nolan M."/>
            <person name="Ohm R."/>
            <person name="Pangilinan J."/>
            <person name="Park H.-J."/>
            <person name="Ramirez L."/>
            <person name="Alfaro M."/>
            <person name="Sun H."/>
            <person name="Tritt A."/>
            <person name="Yoshinaga Y."/>
            <person name="Zwiers L.-H."/>
            <person name="Turgeon B."/>
            <person name="Goodwin S."/>
            <person name="Spatafora J."/>
            <person name="Crous P."/>
            <person name="Grigoriev I."/>
        </authorList>
    </citation>
    <scope>NUCLEOTIDE SEQUENCE</scope>
    <source>
        <strain evidence="8">CBS 101060</strain>
    </source>
</reference>
<feature type="domain" description="MHD" evidence="7">
    <location>
        <begin position="198"/>
        <end position="561"/>
    </location>
</feature>
<feature type="compositionally biased region" description="Low complexity" evidence="6">
    <location>
        <begin position="154"/>
        <end position="166"/>
    </location>
</feature>
<name>A0A9P4SCN3_9PEZI</name>
<sequence length="562" mass="59770">MGAIEALYIFDEHNNSILQHTYNGHPASAKVLLPLYLAQPAPRPSLTYLPNINPATLLFSIIQDRLLFLCPTSKDIEPLLVLEFLHRVADVLEDFLGSPLLASRIEASYDVVAQLLGEMCDASAIANTEPNALHDLVEPPSKINELLRGVGLPSSSPSLNPSGSTPFSLGSGPRPTIPRAPPPTPTVLWRKANVRHTSNELYVDIVETLSVLSAPSGRPLAAFAHGTIAFTAKVSGVPNLLLNLSVPGGIQHVLSLPVFHPCVRLARWREKPGELSFIPPDGRFVLAGYEVDLLGPDYLENATKAVSAKPHQKHNVAPNLNLPATAEVRTNLGHSGAEFEVRLLLSNSFTSSASSSLASSQSSAARSAPRPAFGIAAGTSAQPTVSDITVTVPLPPAVRNLSDIRANKGEAHFAPSDGAVEWRIASKDVAVLAASGHGAGGAAVATLRCTVVGPLNDDEEGIEEIAWGETWEYQDDKPYQAPGVKDVGGDKGRDTRRMGKNRMLMPSAARVSFQVKGWLASGIRVERLIVDTQTSRGLGAGVKPYTGAKYLTVSEGGVEVRC</sequence>
<gene>
    <name evidence="8" type="ORF">M501DRAFT_952403</name>
</gene>
<dbReference type="GO" id="GO:0006886">
    <property type="term" value="P:intracellular protein transport"/>
    <property type="evidence" value="ECO:0007669"/>
    <property type="project" value="UniProtKB-UniRule"/>
</dbReference>